<protein>
    <recommendedName>
        <fullName evidence="1">Rhodanese domain-containing protein</fullName>
    </recommendedName>
</protein>
<dbReference type="PROSITE" id="PS50206">
    <property type="entry name" value="RHODANESE_3"/>
    <property type="match status" value="1"/>
</dbReference>
<feature type="domain" description="Rhodanese" evidence="1">
    <location>
        <begin position="18"/>
        <end position="107"/>
    </location>
</feature>
<dbReference type="RefSeq" id="WP_123689550.1">
    <property type="nucleotide sequence ID" value="NZ_AP019700.1"/>
</dbReference>
<dbReference type="InterPro" id="IPR018634">
    <property type="entry name" value="ChrB_C"/>
</dbReference>
<dbReference type="OrthoDB" id="9784302at2"/>
<dbReference type="SMART" id="SM00450">
    <property type="entry name" value="RHOD"/>
    <property type="match status" value="1"/>
</dbReference>
<accession>A0A3N1LYF5</accession>
<dbReference type="Pfam" id="PF00581">
    <property type="entry name" value="Rhodanese"/>
    <property type="match status" value="1"/>
</dbReference>
<dbReference type="EMBL" id="RJKX01000013">
    <property type="protein sequence ID" value="ROQ00254.1"/>
    <property type="molecule type" value="Genomic_DNA"/>
</dbReference>
<dbReference type="AlphaFoldDB" id="A0A3N1LYF5"/>
<dbReference type="InterPro" id="IPR001763">
    <property type="entry name" value="Rhodanese-like_dom"/>
</dbReference>
<sequence length="276" mass="29991">MAGPDFISATQLARLVGTPDAPVIVDVRTDEDHARDPRMLPAAIRRDFRTVDEWSGALAGRVVAVVCQRGLKLSQGAAAWLRHAGARAETLEGGFEGWVAAGGLLVRPDRLPAADRQGRTVWVTRARPKIDRIACPWLIRRFVDPQAVFLFVAASEVAAVAERFAATPFDIEGAFWSHRGPDCTFQTMLAEFTLHSDALARLAAIICAADTDRLDQAPQAAGLLAASLGLSRMYRDDLAQLDASMGLYDAFYRWARDATGETHDWPAPAATTGQPR</sequence>
<dbReference type="Proteomes" id="UP000278222">
    <property type="component" value="Unassembled WGS sequence"/>
</dbReference>
<evidence type="ECO:0000259" key="1">
    <source>
        <dbReference type="PROSITE" id="PS50206"/>
    </source>
</evidence>
<comment type="caution">
    <text evidence="2">The sequence shown here is derived from an EMBL/GenBank/DDBJ whole genome shotgun (WGS) entry which is preliminary data.</text>
</comment>
<proteinExistence type="predicted"/>
<dbReference type="Pfam" id="PF09828">
    <property type="entry name" value="ChrB_C"/>
    <property type="match status" value="1"/>
</dbReference>
<gene>
    <name evidence="2" type="ORF">EDC65_2050</name>
</gene>
<name>A0A3N1LYF5_9PROT</name>
<dbReference type="Gene3D" id="3.40.250.10">
    <property type="entry name" value="Rhodanese-like domain"/>
    <property type="match status" value="1"/>
</dbReference>
<reference evidence="2 3" key="1">
    <citation type="submission" date="2018-11" db="EMBL/GenBank/DDBJ databases">
        <title>Genomic Encyclopedia of Type Strains, Phase IV (KMG-IV): sequencing the most valuable type-strain genomes for metagenomic binning, comparative biology and taxonomic classification.</title>
        <authorList>
            <person name="Goeker M."/>
        </authorList>
    </citation>
    <scope>NUCLEOTIDE SEQUENCE [LARGE SCALE GENOMIC DNA]</scope>
    <source>
        <strain evidence="2 3">DSM 5900</strain>
    </source>
</reference>
<keyword evidence="3" id="KW-1185">Reference proteome</keyword>
<evidence type="ECO:0000313" key="3">
    <source>
        <dbReference type="Proteomes" id="UP000278222"/>
    </source>
</evidence>
<dbReference type="InterPro" id="IPR036873">
    <property type="entry name" value="Rhodanese-like_dom_sf"/>
</dbReference>
<dbReference type="SUPFAM" id="SSF52821">
    <property type="entry name" value="Rhodanese/Cell cycle control phosphatase"/>
    <property type="match status" value="1"/>
</dbReference>
<evidence type="ECO:0000313" key="2">
    <source>
        <dbReference type="EMBL" id="ROQ00254.1"/>
    </source>
</evidence>
<organism evidence="2 3">
    <name type="scientific">Stella humosa</name>
    <dbReference type="NCBI Taxonomy" id="94"/>
    <lineage>
        <taxon>Bacteria</taxon>
        <taxon>Pseudomonadati</taxon>
        <taxon>Pseudomonadota</taxon>
        <taxon>Alphaproteobacteria</taxon>
        <taxon>Rhodospirillales</taxon>
        <taxon>Stellaceae</taxon>
        <taxon>Stella</taxon>
    </lineage>
</organism>